<name>A0A8I1EIJ7_PSEPU</name>
<evidence type="ECO:0000313" key="1">
    <source>
        <dbReference type="EMBL" id="MBI6885828.1"/>
    </source>
</evidence>
<dbReference type="RefSeq" id="WP_198747755.1">
    <property type="nucleotide sequence ID" value="NZ_JAEHTE010000023.1"/>
</dbReference>
<dbReference type="Proteomes" id="UP000637061">
    <property type="component" value="Unassembled WGS sequence"/>
</dbReference>
<gene>
    <name evidence="1" type="ORF">JEU22_18125</name>
</gene>
<dbReference type="AlphaFoldDB" id="A0A8I1EIJ7"/>
<sequence>MSYSVEEFQGCKIITGSVPVTEMVAIMNSYGDDGMLYCSLSKIYGASMVLGTKNSIEALRNHPRTQETARKKAQEEAGSAPLSTYATRWLEQGERGLSSETMFTRFTGIQLDGDKDHPHDGDDFRRCRLLLEAVPEFQAKLHLMKDVSPEWNNLIGA</sequence>
<reference evidence="1" key="1">
    <citation type="submission" date="2020-12" db="EMBL/GenBank/DDBJ databases">
        <title>Enhanced detection system for hospital associated transmission using whole genome sequencing surveillance.</title>
        <authorList>
            <person name="Harrison L.H."/>
            <person name="Van Tyne D."/>
            <person name="Marsh J.W."/>
            <person name="Griffith M.P."/>
            <person name="Snyder D.J."/>
            <person name="Cooper V.S."/>
            <person name="Mustapha M."/>
        </authorList>
    </citation>
    <scope>NUCLEOTIDE SEQUENCE</scope>
    <source>
        <strain evidence="1">PSB00042</strain>
    </source>
</reference>
<organism evidence="1 2">
    <name type="scientific">Pseudomonas putida</name>
    <name type="common">Arthrobacter siderocapsulatus</name>
    <dbReference type="NCBI Taxonomy" id="303"/>
    <lineage>
        <taxon>Bacteria</taxon>
        <taxon>Pseudomonadati</taxon>
        <taxon>Pseudomonadota</taxon>
        <taxon>Gammaproteobacteria</taxon>
        <taxon>Pseudomonadales</taxon>
        <taxon>Pseudomonadaceae</taxon>
        <taxon>Pseudomonas</taxon>
    </lineage>
</organism>
<accession>A0A8I1EIJ7</accession>
<proteinExistence type="predicted"/>
<protein>
    <submittedName>
        <fullName evidence="1">Uncharacterized protein</fullName>
    </submittedName>
</protein>
<comment type="caution">
    <text evidence="1">The sequence shown here is derived from an EMBL/GenBank/DDBJ whole genome shotgun (WGS) entry which is preliminary data.</text>
</comment>
<dbReference type="EMBL" id="JAEHTE010000023">
    <property type="protein sequence ID" value="MBI6885828.1"/>
    <property type="molecule type" value="Genomic_DNA"/>
</dbReference>
<evidence type="ECO:0000313" key="2">
    <source>
        <dbReference type="Proteomes" id="UP000637061"/>
    </source>
</evidence>